<sequence length="112" mass="11870">MRVRAVAVAIALCLSSTVLAAATPPMTPDISGKPFVAPAVGRDYDKRVVMVPMRDGTKLYTVIVVPKGAHNAPILLTRTPYDAAGRANRSDSPRMRDLLPQGDAVMAPRGST</sequence>
<feature type="domain" description="Xaa-Pro dipeptidyl-peptidase-like" evidence="3">
    <location>
        <begin position="55"/>
        <end position="102"/>
    </location>
</feature>
<dbReference type="InterPro" id="IPR029058">
    <property type="entry name" value="AB_hydrolase_fold"/>
</dbReference>
<name>A0A9P6XWQ4_9FUNG</name>
<organism evidence="4 5">
    <name type="scientific">Rhizopus delemar</name>
    <dbReference type="NCBI Taxonomy" id="936053"/>
    <lineage>
        <taxon>Eukaryota</taxon>
        <taxon>Fungi</taxon>
        <taxon>Fungi incertae sedis</taxon>
        <taxon>Mucoromycota</taxon>
        <taxon>Mucoromycotina</taxon>
        <taxon>Mucoromycetes</taxon>
        <taxon>Mucorales</taxon>
        <taxon>Mucorineae</taxon>
        <taxon>Rhizopodaceae</taxon>
        <taxon>Rhizopus</taxon>
    </lineage>
</organism>
<keyword evidence="5" id="KW-1185">Reference proteome</keyword>
<dbReference type="EMBL" id="JAANIU010009181">
    <property type="protein sequence ID" value="KAG1533595.1"/>
    <property type="molecule type" value="Genomic_DNA"/>
</dbReference>
<evidence type="ECO:0000256" key="1">
    <source>
        <dbReference type="SAM" id="MobiDB-lite"/>
    </source>
</evidence>
<dbReference type="AlphaFoldDB" id="A0A9P6XWQ4"/>
<proteinExistence type="predicted"/>
<evidence type="ECO:0000256" key="2">
    <source>
        <dbReference type="SAM" id="SignalP"/>
    </source>
</evidence>
<keyword evidence="2" id="KW-0732">Signal</keyword>
<feature type="compositionally biased region" description="Basic and acidic residues" evidence="1">
    <location>
        <begin position="88"/>
        <end position="97"/>
    </location>
</feature>
<reference evidence="4 5" key="1">
    <citation type="journal article" date="2020" name="Microb. Genom.">
        <title>Genetic diversity of clinical and environmental Mucorales isolates obtained from an investigation of mucormycosis cases among solid organ transplant recipients.</title>
        <authorList>
            <person name="Nguyen M.H."/>
            <person name="Kaul D."/>
            <person name="Muto C."/>
            <person name="Cheng S.J."/>
            <person name="Richter R.A."/>
            <person name="Bruno V.M."/>
            <person name="Liu G."/>
            <person name="Beyhan S."/>
            <person name="Sundermann A.J."/>
            <person name="Mounaud S."/>
            <person name="Pasculle A.W."/>
            <person name="Nierman W.C."/>
            <person name="Driscoll E."/>
            <person name="Cumbie R."/>
            <person name="Clancy C.J."/>
            <person name="Dupont C.L."/>
        </authorList>
    </citation>
    <scope>NUCLEOTIDE SEQUENCE [LARGE SCALE GENOMIC DNA]</scope>
    <source>
        <strain evidence="4 5">GL24</strain>
    </source>
</reference>
<dbReference type="InterPro" id="IPR000383">
    <property type="entry name" value="Xaa-Pro-like_dom"/>
</dbReference>
<evidence type="ECO:0000313" key="4">
    <source>
        <dbReference type="EMBL" id="KAG1533595.1"/>
    </source>
</evidence>
<comment type="caution">
    <text evidence="4">The sequence shown here is derived from an EMBL/GenBank/DDBJ whole genome shotgun (WGS) entry which is preliminary data.</text>
</comment>
<evidence type="ECO:0000313" key="5">
    <source>
        <dbReference type="Proteomes" id="UP000740926"/>
    </source>
</evidence>
<feature type="signal peptide" evidence="2">
    <location>
        <begin position="1"/>
        <end position="20"/>
    </location>
</feature>
<dbReference type="Proteomes" id="UP000740926">
    <property type="component" value="Unassembled WGS sequence"/>
</dbReference>
<dbReference type="SUPFAM" id="SSF53474">
    <property type="entry name" value="alpha/beta-Hydrolases"/>
    <property type="match status" value="1"/>
</dbReference>
<accession>A0A9P6XWQ4</accession>
<protein>
    <recommendedName>
        <fullName evidence="3">Xaa-Pro dipeptidyl-peptidase-like domain-containing protein</fullName>
    </recommendedName>
</protein>
<feature type="chain" id="PRO_5040473736" description="Xaa-Pro dipeptidyl-peptidase-like domain-containing protein" evidence="2">
    <location>
        <begin position="21"/>
        <end position="112"/>
    </location>
</feature>
<feature type="region of interest" description="Disordered" evidence="1">
    <location>
        <begin position="84"/>
        <end position="112"/>
    </location>
</feature>
<dbReference type="GO" id="GO:0016787">
    <property type="term" value="F:hydrolase activity"/>
    <property type="evidence" value="ECO:0007669"/>
    <property type="project" value="InterPro"/>
</dbReference>
<dbReference type="Gene3D" id="3.40.50.1820">
    <property type="entry name" value="alpha/beta hydrolase"/>
    <property type="match status" value="1"/>
</dbReference>
<evidence type="ECO:0000259" key="3">
    <source>
        <dbReference type="Pfam" id="PF02129"/>
    </source>
</evidence>
<dbReference type="Pfam" id="PF02129">
    <property type="entry name" value="Peptidase_S15"/>
    <property type="match status" value="1"/>
</dbReference>
<gene>
    <name evidence="4" type="ORF">G6F50_015823</name>
</gene>